<keyword evidence="2" id="KW-1185">Reference proteome</keyword>
<dbReference type="AlphaFoldDB" id="A0AAJ7RIU0"/>
<dbReference type="GeneID" id="112494496"/>
<organism evidence="2 3">
    <name type="scientific">Cephus cinctus</name>
    <name type="common">Wheat stem sawfly</name>
    <dbReference type="NCBI Taxonomy" id="211228"/>
    <lineage>
        <taxon>Eukaryota</taxon>
        <taxon>Metazoa</taxon>
        <taxon>Ecdysozoa</taxon>
        <taxon>Arthropoda</taxon>
        <taxon>Hexapoda</taxon>
        <taxon>Insecta</taxon>
        <taxon>Pterygota</taxon>
        <taxon>Neoptera</taxon>
        <taxon>Endopterygota</taxon>
        <taxon>Hymenoptera</taxon>
        <taxon>Cephoidea</taxon>
        <taxon>Cephidae</taxon>
        <taxon>Cephus</taxon>
    </lineage>
</organism>
<accession>A0AAJ7RIU0</accession>
<evidence type="ECO:0000313" key="2">
    <source>
        <dbReference type="Proteomes" id="UP000694920"/>
    </source>
</evidence>
<dbReference type="RefSeq" id="XP_024941709.1">
    <property type="nucleotide sequence ID" value="XM_025085941.1"/>
</dbReference>
<keyword evidence="1" id="KW-1133">Transmembrane helix</keyword>
<sequence>MIIFLKKMVWKQLPIGTVIDSFKTLLTFEFLPKFKRNTTCFICNCLDRFLCACKPISTKRLQRKGVKSRGCGRKHCGTNCVCSCNRCKKYSSFQKKRVLNTNFLADLAYNHRVSRNQEIVGSQLDNEGKLNKDSNRISIQDPSQDLIKDHRDVYFIIYFSYILIVWIACLVVKFIIEFKWPLPLSIYHSIKVSIKLPCEP</sequence>
<feature type="transmembrane region" description="Helical" evidence="1">
    <location>
        <begin position="153"/>
        <end position="176"/>
    </location>
</feature>
<keyword evidence="1" id="KW-0472">Membrane</keyword>
<name>A0AAJ7RIU0_CEPCN</name>
<gene>
    <name evidence="3" type="primary">LOC112494496</name>
</gene>
<keyword evidence="1" id="KW-0812">Transmembrane</keyword>
<reference evidence="3" key="1">
    <citation type="submission" date="2025-08" db="UniProtKB">
        <authorList>
            <consortium name="RefSeq"/>
        </authorList>
    </citation>
    <scope>IDENTIFICATION</scope>
</reference>
<dbReference type="Proteomes" id="UP000694920">
    <property type="component" value="Unplaced"/>
</dbReference>
<evidence type="ECO:0000313" key="3">
    <source>
        <dbReference type="RefSeq" id="XP_024941709.1"/>
    </source>
</evidence>
<proteinExistence type="predicted"/>
<protein>
    <submittedName>
        <fullName evidence="3">Uncharacterized protein LOC112494496 isoform X4</fullName>
    </submittedName>
</protein>
<evidence type="ECO:0000256" key="1">
    <source>
        <dbReference type="SAM" id="Phobius"/>
    </source>
</evidence>